<evidence type="ECO:0000256" key="1">
    <source>
        <dbReference type="SAM" id="MobiDB-lite"/>
    </source>
</evidence>
<keyword evidence="3" id="KW-1185">Reference proteome</keyword>
<accession>A0ABW4B6W1</accession>
<dbReference type="EMBL" id="JBHTMO010000005">
    <property type="protein sequence ID" value="MFD1392478.1"/>
    <property type="molecule type" value="Genomic_DNA"/>
</dbReference>
<sequence length="318" mass="34199">MKIPVWKNEGGSAAGKRRQATPVPPWGRRGLRMVAALAAVFTLAACGKPSTGKQANQPSVKQSAKQSSSSSQPAAPAPKRAPSAQEVIAMVLLSPDAGQYATPGSQLIKTKPKLVATAQHAEAIPGLPETASAYSLSNPVNNRYPIIVIDGAEAFLDAAESATDYATIRSEGMVVNIKTLWPNQFQNPNVKKLAQLITLADNPASSEAPKTVTAVFPTADAFLEYVQNEIKESGNGDQMTDFSVKESQTVTAVPEDAGDDTDARQVTMRYIVYFNNQPAMHREAQAVDDDGNYYWQIAESHFRKDDDTSQAIQAMMTD</sequence>
<proteinExistence type="predicted"/>
<feature type="region of interest" description="Disordered" evidence="1">
    <location>
        <begin position="48"/>
        <end position="81"/>
    </location>
</feature>
<gene>
    <name evidence="2" type="ORF">ACFQ3L_02600</name>
</gene>
<comment type="caution">
    <text evidence="2">The sequence shown here is derived from an EMBL/GenBank/DDBJ whole genome shotgun (WGS) entry which is preliminary data.</text>
</comment>
<evidence type="ECO:0000313" key="2">
    <source>
        <dbReference type="EMBL" id="MFD1392478.1"/>
    </source>
</evidence>
<reference evidence="3" key="1">
    <citation type="journal article" date="2019" name="Int. J. Syst. Evol. Microbiol.">
        <title>The Global Catalogue of Microorganisms (GCM) 10K type strain sequencing project: providing services to taxonomists for standard genome sequencing and annotation.</title>
        <authorList>
            <consortium name="The Broad Institute Genomics Platform"/>
            <consortium name="The Broad Institute Genome Sequencing Center for Infectious Disease"/>
            <person name="Wu L."/>
            <person name="Ma J."/>
        </authorList>
    </citation>
    <scope>NUCLEOTIDE SEQUENCE [LARGE SCALE GENOMIC DNA]</scope>
    <source>
        <strain evidence="3">CCM 8911</strain>
    </source>
</reference>
<organism evidence="2 3">
    <name type="scientific">Lacticaseibacillus jixianensis</name>
    <dbReference type="NCBI Taxonomy" id="2486012"/>
    <lineage>
        <taxon>Bacteria</taxon>
        <taxon>Bacillati</taxon>
        <taxon>Bacillota</taxon>
        <taxon>Bacilli</taxon>
        <taxon>Lactobacillales</taxon>
        <taxon>Lactobacillaceae</taxon>
        <taxon>Lacticaseibacillus</taxon>
    </lineage>
</organism>
<feature type="region of interest" description="Disordered" evidence="1">
    <location>
        <begin position="1"/>
        <end position="26"/>
    </location>
</feature>
<feature type="compositionally biased region" description="Low complexity" evidence="1">
    <location>
        <begin position="57"/>
        <end position="81"/>
    </location>
</feature>
<protein>
    <submittedName>
        <fullName evidence="2">Uncharacterized protein</fullName>
    </submittedName>
</protein>
<dbReference type="RefSeq" id="WP_125586667.1">
    <property type="nucleotide sequence ID" value="NZ_JBHTMO010000005.1"/>
</dbReference>
<name>A0ABW4B6W1_9LACO</name>
<dbReference type="Proteomes" id="UP001597249">
    <property type="component" value="Unassembled WGS sequence"/>
</dbReference>
<evidence type="ECO:0000313" key="3">
    <source>
        <dbReference type="Proteomes" id="UP001597249"/>
    </source>
</evidence>